<evidence type="ECO:0000256" key="2">
    <source>
        <dbReference type="ARBA" id="ARBA00023015"/>
    </source>
</evidence>
<keyword evidence="2" id="KW-0805">Transcription regulation</keyword>
<dbReference type="Pfam" id="PF00010">
    <property type="entry name" value="HLH"/>
    <property type="match status" value="1"/>
</dbReference>
<reference evidence="9" key="1">
    <citation type="journal article" date="2023" name="Mol. Biol. Evol.">
        <title>Third-Generation Sequencing Reveals the Adaptive Role of the Epigenome in Three Deep-Sea Polychaetes.</title>
        <authorList>
            <person name="Perez M."/>
            <person name="Aroh O."/>
            <person name="Sun Y."/>
            <person name="Lan Y."/>
            <person name="Juniper S.K."/>
            <person name="Young C.R."/>
            <person name="Angers B."/>
            <person name="Qian P.Y."/>
        </authorList>
    </citation>
    <scope>NUCLEOTIDE SEQUENCE</scope>
    <source>
        <strain evidence="9">P08H-3</strain>
    </source>
</reference>
<dbReference type="GO" id="GO:0046983">
    <property type="term" value="F:protein dimerization activity"/>
    <property type="evidence" value="ECO:0007669"/>
    <property type="project" value="InterPro"/>
</dbReference>
<protein>
    <recommendedName>
        <fullName evidence="8">BHLH domain-containing protein</fullName>
    </recommendedName>
</protein>
<feature type="compositionally biased region" description="Basic and acidic residues" evidence="7">
    <location>
        <begin position="50"/>
        <end position="63"/>
    </location>
</feature>
<dbReference type="InterPro" id="IPR036638">
    <property type="entry name" value="HLH_DNA-bd_sf"/>
</dbReference>
<feature type="domain" description="BHLH" evidence="8">
    <location>
        <begin position="68"/>
        <end position="120"/>
    </location>
</feature>
<keyword evidence="5" id="KW-0539">Nucleus</keyword>
<dbReference type="InterPro" id="IPR011598">
    <property type="entry name" value="bHLH_dom"/>
</dbReference>
<accession>A0AAD9K0M4</accession>
<dbReference type="AlphaFoldDB" id="A0AAD9K0M4"/>
<evidence type="ECO:0000256" key="1">
    <source>
        <dbReference type="ARBA" id="ARBA00004123"/>
    </source>
</evidence>
<dbReference type="SUPFAM" id="SSF47459">
    <property type="entry name" value="HLH, helix-loop-helix DNA-binding domain"/>
    <property type="match status" value="1"/>
</dbReference>
<dbReference type="PANTHER" id="PTHR11969">
    <property type="entry name" value="MAX DIMERIZATION, MAD"/>
    <property type="match status" value="1"/>
</dbReference>
<dbReference type="PANTHER" id="PTHR11969:SF99">
    <property type="entry name" value="MAX-BINDING PROTEIN MNT"/>
    <property type="match status" value="1"/>
</dbReference>
<keyword evidence="4" id="KW-0804">Transcription</keyword>
<dbReference type="GO" id="GO:0000978">
    <property type="term" value="F:RNA polymerase II cis-regulatory region sequence-specific DNA binding"/>
    <property type="evidence" value="ECO:0007669"/>
    <property type="project" value="TreeGrafter"/>
</dbReference>
<keyword evidence="3" id="KW-0238">DNA-binding</keyword>
<keyword evidence="10" id="KW-1185">Reference proteome</keyword>
<dbReference type="GO" id="GO:0000981">
    <property type="term" value="F:DNA-binding transcription factor activity, RNA polymerase II-specific"/>
    <property type="evidence" value="ECO:0007669"/>
    <property type="project" value="TreeGrafter"/>
</dbReference>
<dbReference type="Gene3D" id="4.10.280.10">
    <property type="entry name" value="Helix-loop-helix DNA-binding domain"/>
    <property type="match status" value="1"/>
</dbReference>
<dbReference type="PROSITE" id="PS50888">
    <property type="entry name" value="BHLH"/>
    <property type="match status" value="1"/>
</dbReference>
<evidence type="ECO:0000313" key="10">
    <source>
        <dbReference type="Proteomes" id="UP001208570"/>
    </source>
</evidence>
<feature type="region of interest" description="Disordered" evidence="7">
    <location>
        <begin position="17"/>
        <end position="74"/>
    </location>
</feature>
<evidence type="ECO:0000313" key="9">
    <source>
        <dbReference type="EMBL" id="KAK2161893.1"/>
    </source>
</evidence>
<dbReference type="SMART" id="SM00353">
    <property type="entry name" value="HLH"/>
    <property type="match status" value="1"/>
</dbReference>
<evidence type="ECO:0000256" key="4">
    <source>
        <dbReference type="ARBA" id="ARBA00023163"/>
    </source>
</evidence>
<evidence type="ECO:0000256" key="6">
    <source>
        <dbReference type="SAM" id="Coils"/>
    </source>
</evidence>
<dbReference type="GO" id="GO:0005634">
    <property type="term" value="C:nucleus"/>
    <property type="evidence" value="ECO:0007669"/>
    <property type="project" value="UniProtKB-SubCell"/>
</dbReference>
<evidence type="ECO:0000256" key="7">
    <source>
        <dbReference type="SAM" id="MobiDB-lite"/>
    </source>
</evidence>
<keyword evidence="6" id="KW-0175">Coiled coil</keyword>
<proteinExistence type="predicted"/>
<comment type="subcellular location">
    <subcellularLocation>
        <location evidence="1">Nucleus</location>
    </subcellularLocation>
</comment>
<evidence type="ECO:0000259" key="8">
    <source>
        <dbReference type="PROSITE" id="PS50888"/>
    </source>
</evidence>
<organism evidence="9 10">
    <name type="scientific">Paralvinella palmiformis</name>
    <dbReference type="NCBI Taxonomy" id="53620"/>
    <lineage>
        <taxon>Eukaryota</taxon>
        <taxon>Metazoa</taxon>
        <taxon>Spiralia</taxon>
        <taxon>Lophotrochozoa</taxon>
        <taxon>Annelida</taxon>
        <taxon>Polychaeta</taxon>
        <taxon>Sedentaria</taxon>
        <taxon>Canalipalpata</taxon>
        <taxon>Terebellida</taxon>
        <taxon>Terebelliformia</taxon>
        <taxon>Alvinellidae</taxon>
        <taxon>Paralvinella</taxon>
    </lineage>
</organism>
<evidence type="ECO:0000256" key="5">
    <source>
        <dbReference type="ARBA" id="ARBA00023242"/>
    </source>
</evidence>
<evidence type="ECO:0000256" key="3">
    <source>
        <dbReference type="ARBA" id="ARBA00023125"/>
    </source>
</evidence>
<name>A0AAD9K0M4_9ANNE</name>
<gene>
    <name evidence="9" type="ORF">LSH36_108g07121</name>
</gene>
<comment type="caution">
    <text evidence="9">The sequence shown here is derived from an EMBL/GenBank/DDBJ whole genome shotgun (WGS) entry which is preliminary data.</text>
</comment>
<dbReference type="EMBL" id="JAODUP010000108">
    <property type="protein sequence ID" value="KAK2161893.1"/>
    <property type="molecule type" value="Genomic_DNA"/>
</dbReference>
<dbReference type="Proteomes" id="UP001208570">
    <property type="component" value="Unassembled WGS sequence"/>
</dbReference>
<sequence length="677" mass="71648">MSNLQTLLDAAKFVECTNTPDSGARAPDPPEFHHYAKTVPSRKRSNSGSDRSDQNEDGKDQKRYGGSGTREVHNILEKNRRAHLKECFDGLKMQIPNLQNHNKVSNLSILRGAYKYIQMLKRTEKELEQELQQLSVLKSEAQGRICTLQKDLKDMNITVDISNFISPLDEDTRSVSTATAHNSNPIMSDDEDIMQDTTVKDDRKPSKPSLSFCNVIVTAAMNSAPVAPESGLQAVAVPRPILGSPLILKNPVGNNQHQSSTVGNNRTIAAMLSAPAQSGVPNGIATKKNAGVTSVTGITTTAHTTTVPHPVSLIRNAYTVSLPANNVKSATEAAPITGTQAHQKNAVTQLLQQTITQRVQLQQLVKLQQQQQQQQPQVKQPTIIVATTMGTTLPNINVSQLSGTLAQVITVNANALQPVGSSVKNINQLHPAVALNHVLPSTFTLNAGTSLMTSTGVASTAVTSSVSSEPITIATLSKSSSSSQNTTTTEPIVNQLNLSSSSNVSLGALSNLHALNIKPLLTVPITQLSATPLASQQITALQQLMTQAVAKSNTLQRVCMAVSTASVTTPTTGLPVGVSQASTMTPAAITPIPVTQFLPISIVTPASGQAAGLNQVTLTNANLSSQMLKSLGHIPLLQQPISLPIKPLVMVTVANTVTSAGTIATPTIQVNVPVTQS</sequence>
<feature type="coiled-coil region" evidence="6">
    <location>
        <begin position="117"/>
        <end position="144"/>
    </location>
</feature>